<reference evidence="8" key="1">
    <citation type="submission" date="2016-04" db="EMBL/GenBank/DDBJ databases">
        <title>Cephalotus genome sequencing.</title>
        <authorList>
            <person name="Fukushima K."/>
            <person name="Hasebe M."/>
            <person name="Fang X."/>
        </authorList>
    </citation>
    <scope>NUCLEOTIDE SEQUENCE [LARGE SCALE GENOMIC DNA]</scope>
    <source>
        <strain evidence="8">cv. St1</strain>
    </source>
</reference>
<feature type="non-terminal residue" evidence="7">
    <location>
        <position position="1"/>
    </location>
</feature>
<keyword evidence="3" id="KW-0804">Transcription</keyword>
<evidence type="ECO:0000256" key="2">
    <source>
        <dbReference type="ARBA" id="ARBA00023015"/>
    </source>
</evidence>
<dbReference type="Proteomes" id="UP000187406">
    <property type="component" value="Unassembled WGS sequence"/>
</dbReference>
<evidence type="ECO:0000256" key="4">
    <source>
        <dbReference type="ARBA" id="ARBA00023242"/>
    </source>
</evidence>
<dbReference type="InterPro" id="IPR005202">
    <property type="entry name" value="TF_GRAS"/>
</dbReference>
<gene>
    <name evidence="7" type="ORF">CFOL_v3_21750</name>
</gene>
<dbReference type="AlphaFoldDB" id="A0A1Q3CDS5"/>
<proteinExistence type="inferred from homology"/>
<accession>A0A1Q3CDS5</accession>
<evidence type="ECO:0000256" key="5">
    <source>
        <dbReference type="PROSITE-ProRule" id="PRU01191"/>
    </source>
</evidence>
<protein>
    <submittedName>
        <fullName evidence="7">GRAS domain-containing protein</fullName>
    </submittedName>
</protein>
<comment type="similarity">
    <text evidence="5">Belongs to the GRAS family.</text>
</comment>
<evidence type="ECO:0000256" key="6">
    <source>
        <dbReference type="SAM" id="MobiDB-lite"/>
    </source>
</evidence>
<feature type="compositionally biased region" description="Polar residues" evidence="6">
    <location>
        <begin position="275"/>
        <end position="285"/>
    </location>
</feature>
<feature type="region of interest" description="SAW" evidence="5">
    <location>
        <begin position="598"/>
        <end position="673"/>
    </location>
</feature>
<dbReference type="InParanoid" id="A0A1Q3CDS5"/>
<dbReference type="GO" id="GO:0005634">
    <property type="term" value="C:nucleus"/>
    <property type="evidence" value="ECO:0007669"/>
    <property type="project" value="UniProtKB-SubCell"/>
</dbReference>
<feature type="region of interest" description="Leucine repeat I (LRI)" evidence="5">
    <location>
        <begin position="300"/>
        <end position="360"/>
    </location>
</feature>
<dbReference type="PANTHER" id="PTHR31636">
    <property type="entry name" value="OSJNBA0084A10.13 PROTEIN-RELATED"/>
    <property type="match status" value="1"/>
</dbReference>
<comment type="subcellular location">
    <subcellularLocation>
        <location evidence="1">Nucleus</location>
    </subcellularLocation>
</comment>
<name>A0A1Q3CDS5_CEPFO</name>
<feature type="region of interest" description="Disordered" evidence="6">
    <location>
        <begin position="200"/>
        <end position="233"/>
    </location>
</feature>
<dbReference type="Pfam" id="PF03514">
    <property type="entry name" value="GRAS"/>
    <property type="match status" value="1"/>
</dbReference>
<feature type="short sequence motif" description="VHIID" evidence="5">
    <location>
        <begin position="410"/>
        <end position="414"/>
    </location>
</feature>
<dbReference type="PROSITE" id="PS50985">
    <property type="entry name" value="GRAS"/>
    <property type="match status" value="1"/>
</dbReference>
<organism evidence="7 8">
    <name type="scientific">Cephalotus follicularis</name>
    <name type="common">Albany pitcher plant</name>
    <dbReference type="NCBI Taxonomy" id="3775"/>
    <lineage>
        <taxon>Eukaryota</taxon>
        <taxon>Viridiplantae</taxon>
        <taxon>Streptophyta</taxon>
        <taxon>Embryophyta</taxon>
        <taxon>Tracheophyta</taxon>
        <taxon>Spermatophyta</taxon>
        <taxon>Magnoliopsida</taxon>
        <taxon>eudicotyledons</taxon>
        <taxon>Gunneridae</taxon>
        <taxon>Pentapetalae</taxon>
        <taxon>rosids</taxon>
        <taxon>fabids</taxon>
        <taxon>Oxalidales</taxon>
        <taxon>Cephalotaceae</taxon>
        <taxon>Cephalotus</taxon>
    </lineage>
</organism>
<feature type="region of interest" description="VHIID" evidence="5">
    <location>
        <begin position="379"/>
        <end position="444"/>
    </location>
</feature>
<dbReference type="EMBL" id="BDDD01001772">
    <property type="protein sequence ID" value="GAV78282.1"/>
    <property type="molecule type" value="Genomic_DNA"/>
</dbReference>
<sequence>SSMNCFQLDHVSVSVSPNQNRFVSDYKHNHDYMNPHQLLPLTNSHIPNHSTTPSPGWSSDGDSPSGSEYTVIKYISDMLMEEDLENKPCMLQESLALQAAEKSFYDVLVQKNPPSIHLSPSSVDSGNSDTTANELISSYLNSDQFEFKSPHTQTSSFDPPENTLAESQLYGILQHLGQLEGGIGEASKFLPHEAGDAEWSYQSSNGLRGRKNHQREDSDYLEQGRSNKHSASSLTEWQELDMFDEVLLSKSGRDEPLSCPVHELARKKAIEKSQQKGQLKGSNGRSMRAKKQGGSEGEVVDLPYLLTQCAQAVSSSDQRVANELLKQIRQHSSPFGDGTQRMAHYFAKALEVRLNGISTPLHYPFVSSTTSAADLLKAYQLYISACPFRRMSNFFTNRTIMKLAEQETRIHIIDFGILYGFQWPCFIQKISKRPGGPPKIRITGIEFPQPGFRPAERVEDTGRRLKRYCERFNVPFEYKAIAQRWDTIRLEDLKIDRKEMTVVTCLYRLINLPDDTVVINSPRDAVLKLIKRINPDLFVHGVVNGTFNAPFFVTRFREALFHFSALYDIFEATTPREDKERLMYETENIGRDVMNVIACEGLERMERPETYKQWQARNLRVGFRHLPLDQDILSKVKTSVKSEYHEDFVIDEDGNWMLQGWKGRVINALSCWKPVQDQE</sequence>
<dbReference type="OrthoDB" id="47276at2759"/>
<feature type="region of interest" description="Disordered" evidence="6">
    <location>
        <begin position="271"/>
        <end position="295"/>
    </location>
</feature>
<evidence type="ECO:0000256" key="3">
    <source>
        <dbReference type="ARBA" id="ARBA00023163"/>
    </source>
</evidence>
<comment type="caution">
    <text evidence="5">Lacks conserved residue(s) required for the propagation of feature annotation.</text>
</comment>
<keyword evidence="2" id="KW-0805">Transcription regulation</keyword>
<feature type="compositionally biased region" description="Low complexity" evidence="6">
    <location>
        <begin position="53"/>
        <end position="64"/>
    </location>
</feature>
<dbReference type="STRING" id="3775.A0A1Q3CDS5"/>
<comment type="caution">
    <text evidence="7">The sequence shown here is derived from an EMBL/GenBank/DDBJ whole genome shotgun (WGS) entry which is preliminary data.</text>
</comment>
<feature type="region of interest" description="Leucine repeat II (LRII)" evidence="5">
    <location>
        <begin position="460"/>
        <end position="492"/>
    </location>
</feature>
<evidence type="ECO:0000313" key="7">
    <source>
        <dbReference type="EMBL" id="GAV78282.1"/>
    </source>
</evidence>
<evidence type="ECO:0000256" key="1">
    <source>
        <dbReference type="ARBA" id="ARBA00004123"/>
    </source>
</evidence>
<feature type="region of interest" description="Disordered" evidence="6">
    <location>
        <begin position="41"/>
        <end position="64"/>
    </location>
</feature>
<feature type="compositionally biased region" description="Polar residues" evidence="6">
    <location>
        <begin position="41"/>
        <end position="52"/>
    </location>
</feature>
<keyword evidence="4" id="KW-0539">Nucleus</keyword>
<keyword evidence="8" id="KW-1185">Reference proteome</keyword>
<evidence type="ECO:0000313" key="8">
    <source>
        <dbReference type="Proteomes" id="UP000187406"/>
    </source>
</evidence>